<dbReference type="EMBL" id="BMAU01021296">
    <property type="protein sequence ID" value="GFY10308.1"/>
    <property type="molecule type" value="Genomic_DNA"/>
</dbReference>
<gene>
    <name evidence="2" type="primary">HNAJ_LOCUS12027</name>
    <name evidence="2" type="ORF">TNCV_2629871</name>
</gene>
<dbReference type="AlphaFoldDB" id="A0A8X6SNU9"/>
<dbReference type="GO" id="GO:0003676">
    <property type="term" value="F:nucleic acid binding"/>
    <property type="evidence" value="ECO:0007669"/>
    <property type="project" value="InterPro"/>
</dbReference>
<evidence type="ECO:0000259" key="1">
    <source>
        <dbReference type="PROSITE" id="PS50879"/>
    </source>
</evidence>
<protein>
    <submittedName>
        <fullName evidence="2">RNase H domain-containing protein</fullName>
    </submittedName>
</protein>
<dbReference type="CDD" id="cd09276">
    <property type="entry name" value="Rnase_HI_RT_non_LTR"/>
    <property type="match status" value="1"/>
</dbReference>
<dbReference type="InterPro" id="IPR002156">
    <property type="entry name" value="RNaseH_domain"/>
</dbReference>
<reference evidence="2" key="1">
    <citation type="submission" date="2020-08" db="EMBL/GenBank/DDBJ databases">
        <title>Multicomponent nature underlies the extraordinary mechanical properties of spider dragline silk.</title>
        <authorList>
            <person name="Kono N."/>
            <person name="Nakamura H."/>
            <person name="Mori M."/>
            <person name="Yoshida Y."/>
            <person name="Ohtoshi R."/>
            <person name="Malay A.D."/>
            <person name="Moran D.A.P."/>
            <person name="Tomita M."/>
            <person name="Numata K."/>
            <person name="Arakawa K."/>
        </authorList>
    </citation>
    <scope>NUCLEOTIDE SEQUENCE</scope>
</reference>
<sequence length="202" mass="22707">MIANSWPARCPKERNSLKILRILSLETLNTLYLESEWLYVFTDDSKLTDNSNAGAGVCCDLFSFCSLIGIHRTAFNAEIASIHIAVCQLFCHTDRVSKVVILSDSRAVLQAISSIKALMSVDILKCQQLIDDILQSHIDIALQWIPSHCGIDGKENAECLAKKGTKIIQTSSNIVPFYDAKRITKKYYREHFWGGVEIQPEE</sequence>
<feature type="domain" description="RNase H type-1" evidence="1">
    <location>
        <begin position="34"/>
        <end position="166"/>
    </location>
</feature>
<organism evidence="2 3">
    <name type="scientific">Trichonephila clavipes</name>
    <name type="common">Golden silk orbweaver</name>
    <name type="synonym">Nephila clavipes</name>
    <dbReference type="NCBI Taxonomy" id="2585209"/>
    <lineage>
        <taxon>Eukaryota</taxon>
        <taxon>Metazoa</taxon>
        <taxon>Ecdysozoa</taxon>
        <taxon>Arthropoda</taxon>
        <taxon>Chelicerata</taxon>
        <taxon>Arachnida</taxon>
        <taxon>Araneae</taxon>
        <taxon>Araneomorphae</taxon>
        <taxon>Entelegynae</taxon>
        <taxon>Araneoidea</taxon>
        <taxon>Nephilidae</taxon>
        <taxon>Trichonephila</taxon>
    </lineage>
</organism>
<comment type="caution">
    <text evidence="2">The sequence shown here is derived from an EMBL/GenBank/DDBJ whole genome shotgun (WGS) entry which is preliminary data.</text>
</comment>
<dbReference type="PROSITE" id="PS50879">
    <property type="entry name" value="RNASE_H_1"/>
    <property type="match status" value="1"/>
</dbReference>
<dbReference type="InterPro" id="IPR012337">
    <property type="entry name" value="RNaseH-like_sf"/>
</dbReference>
<evidence type="ECO:0000313" key="2">
    <source>
        <dbReference type="EMBL" id="GFY10308.1"/>
    </source>
</evidence>
<proteinExistence type="predicted"/>
<dbReference type="SUPFAM" id="SSF53098">
    <property type="entry name" value="Ribonuclease H-like"/>
    <property type="match status" value="1"/>
</dbReference>
<dbReference type="InterPro" id="IPR036397">
    <property type="entry name" value="RNaseH_sf"/>
</dbReference>
<keyword evidence="3" id="KW-1185">Reference proteome</keyword>
<dbReference type="Pfam" id="PF00075">
    <property type="entry name" value="RNase_H"/>
    <property type="match status" value="1"/>
</dbReference>
<dbReference type="Gene3D" id="3.30.420.10">
    <property type="entry name" value="Ribonuclease H-like superfamily/Ribonuclease H"/>
    <property type="match status" value="1"/>
</dbReference>
<name>A0A8X6SNU9_TRICX</name>
<dbReference type="Proteomes" id="UP000887159">
    <property type="component" value="Unassembled WGS sequence"/>
</dbReference>
<evidence type="ECO:0000313" key="3">
    <source>
        <dbReference type="Proteomes" id="UP000887159"/>
    </source>
</evidence>
<accession>A0A8X6SNU9</accession>
<dbReference type="GO" id="GO:0004523">
    <property type="term" value="F:RNA-DNA hybrid ribonuclease activity"/>
    <property type="evidence" value="ECO:0007669"/>
    <property type="project" value="InterPro"/>
</dbReference>